<name>A0ABN8R3U7_9CNID</name>
<comment type="caution">
    <text evidence="2">The sequence shown here is derived from an EMBL/GenBank/DDBJ whole genome shotgun (WGS) entry which is preliminary data.</text>
</comment>
<feature type="compositionally biased region" description="Basic and acidic residues" evidence="1">
    <location>
        <begin position="211"/>
        <end position="226"/>
    </location>
</feature>
<feature type="region of interest" description="Disordered" evidence="1">
    <location>
        <begin position="187"/>
        <end position="251"/>
    </location>
</feature>
<feature type="compositionally biased region" description="Low complexity" evidence="1">
    <location>
        <begin position="195"/>
        <end position="204"/>
    </location>
</feature>
<accession>A0ABN8R3U7</accession>
<proteinExistence type="predicted"/>
<evidence type="ECO:0000256" key="1">
    <source>
        <dbReference type="SAM" id="MobiDB-lite"/>
    </source>
</evidence>
<evidence type="ECO:0000313" key="2">
    <source>
        <dbReference type="EMBL" id="CAH3174063.1"/>
    </source>
</evidence>
<keyword evidence="3" id="KW-1185">Reference proteome</keyword>
<organism evidence="2 3">
    <name type="scientific">Porites lobata</name>
    <dbReference type="NCBI Taxonomy" id="104759"/>
    <lineage>
        <taxon>Eukaryota</taxon>
        <taxon>Metazoa</taxon>
        <taxon>Cnidaria</taxon>
        <taxon>Anthozoa</taxon>
        <taxon>Hexacorallia</taxon>
        <taxon>Scleractinia</taxon>
        <taxon>Fungiina</taxon>
        <taxon>Poritidae</taxon>
        <taxon>Porites</taxon>
    </lineage>
</organism>
<feature type="compositionally biased region" description="Polar residues" evidence="1">
    <location>
        <begin position="230"/>
        <end position="249"/>
    </location>
</feature>
<dbReference type="EMBL" id="CALNXK010000187">
    <property type="protein sequence ID" value="CAH3174063.1"/>
    <property type="molecule type" value="Genomic_DNA"/>
</dbReference>
<gene>
    <name evidence="2" type="ORF">PLOB_00014599</name>
</gene>
<dbReference type="Proteomes" id="UP001159405">
    <property type="component" value="Unassembled WGS sequence"/>
</dbReference>
<sequence>MAHCSYKALLGKVTPSQGTPCGQSADYPGQLECIALKDCTKDVTGHLKTLNLSADEGLGSEIKLLLARAGVFSVEEHHYALSICPRHRADFGIRWRTGKTMCTVPKELAVHKTTTAKGSHRVDSLKSAFIFKTTNTLIPVGSPICKQCNEYISKQAMPNQTLVFASGGVEPVPGVSHLQELPEPHLLVEGETGRSSAETTSSELSSDDLATEMKRLEISSRGRDDETFLSPDTGSLVSSTSDEAPTTMQEPRKKLNEYLVSKNIPPITQPWMEWDKAGESTKKRYTKRTVEIFSSVLQDLTPNYAGSLWQAVVSSPAMNKSFKLDELSQTSKNYLQALAEAYVRQRGSHNAPPFAEDKGACKLDAEVVAREMRRTRGADGVRLFQSSEFLTSLQIASFFSRQSATLRQKDPADEADIRASQEEANFSAAKEVVETIQLNHPLVYDQYNLCEMALSDNLKVLKLPMLQRLCEDLCLDAPVPPVRKKAPYLALLEEITKKCTCRK</sequence>
<protein>
    <submittedName>
        <fullName evidence="2">Uncharacterized protein</fullName>
    </submittedName>
</protein>
<evidence type="ECO:0000313" key="3">
    <source>
        <dbReference type="Proteomes" id="UP001159405"/>
    </source>
</evidence>
<reference evidence="2 3" key="1">
    <citation type="submission" date="2022-05" db="EMBL/GenBank/DDBJ databases">
        <authorList>
            <consortium name="Genoscope - CEA"/>
            <person name="William W."/>
        </authorList>
    </citation>
    <scope>NUCLEOTIDE SEQUENCE [LARGE SCALE GENOMIC DNA]</scope>
</reference>